<dbReference type="SMART" id="SM00199">
    <property type="entry name" value="SCY"/>
    <property type="match status" value="1"/>
</dbReference>
<dbReference type="InterPro" id="IPR001811">
    <property type="entry name" value="Chemokine_IL8-like_dom"/>
</dbReference>
<proteinExistence type="predicted"/>
<feature type="domain" description="Chemokine interleukin-8-like" evidence="2">
    <location>
        <begin position="74"/>
        <end position="136"/>
    </location>
</feature>
<organism evidence="3 4">
    <name type="scientific">Ataeniobius toweri</name>
    <dbReference type="NCBI Taxonomy" id="208326"/>
    <lineage>
        <taxon>Eukaryota</taxon>
        <taxon>Metazoa</taxon>
        <taxon>Chordata</taxon>
        <taxon>Craniata</taxon>
        <taxon>Vertebrata</taxon>
        <taxon>Euteleostomi</taxon>
        <taxon>Actinopterygii</taxon>
        <taxon>Neopterygii</taxon>
        <taxon>Teleostei</taxon>
        <taxon>Neoteleostei</taxon>
        <taxon>Acanthomorphata</taxon>
        <taxon>Ovalentaria</taxon>
        <taxon>Atherinomorphae</taxon>
        <taxon>Cyprinodontiformes</taxon>
        <taxon>Goodeidae</taxon>
        <taxon>Ataeniobius</taxon>
    </lineage>
</organism>
<dbReference type="Gene3D" id="2.40.50.40">
    <property type="match status" value="1"/>
</dbReference>
<dbReference type="CDD" id="cd00169">
    <property type="entry name" value="Chemokine"/>
    <property type="match status" value="1"/>
</dbReference>
<keyword evidence="4" id="KW-1185">Reference proteome</keyword>
<evidence type="ECO:0000259" key="2">
    <source>
        <dbReference type="SMART" id="SM00199"/>
    </source>
</evidence>
<name>A0ABU7BQP7_9TELE</name>
<evidence type="ECO:0000313" key="3">
    <source>
        <dbReference type="EMBL" id="MED6252981.1"/>
    </source>
</evidence>
<dbReference type="SUPFAM" id="SSF54117">
    <property type="entry name" value="Interleukin 8-like chemokines"/>
    <property type="match status" value="1"/>
</dbReference>
<reference evidence="3 4" key="1">
    <citation type="submission" date="2021-07" db="EMBL/GenBank/DDBJ databases">
        <authorList>
            <person name="Palmer J.M."/>
        </authorList>
    </citation>
    <scope>NUCLEOTIDE SEQUENCE [LARGE SCALE GENOMIC DNA]</scope>
    <source>
        <strain evidence="3 4">AT_MEX2019</strain>
        <tissue evidence="3">Muscle</tissue>
    </source>
</reference>
<dbReference type="EMBL" id="JAHUTI010063318">
    <property type="protein sequence ID" value="MED6252981.1"/>
    <property type="molecule type" value="Genomic_DNA"/>
</dbReference>
<dbReference type="InterPro" id="IPR039809">
    <property type="entry name" value="Chemokine_b/g/d"/>
</dbReference>
<comment type="caution">
    <text evidence="3">The sequence shown here is derived from an EMBL/GenBank/DDBJ whole genome shotgun (WGS) entry which is preliminary data.</text>
</comment>
<sequence length="143" mass="16071">MFSPCMCGLSLGTLMAIEDRHQPPQWTCEDNNCPLLKRLAKETKRQLDRQMASKVAALLFLGLICFQFATAQIVMDCCLSVSEKRLNPKNLVSYSIKRAGMGCDISATVFVNKKGMKLCVVPPEGNPWVQNLIKILDKRHPHH</sequence>
<evidence type="ECO:0000256" key="1">
    <source>
        <dbReference type="ARBA" id="ARBA00022514"/>
    </source>
</evidence>
<accession>A0ABU7BQP7</accession>
<evidence type="ECO:0000313" key="4">
    <source>
        <dbReference type="Proteomes" id="UP001345963"/>
    </source>
</evidence>
<dbReference type="Proteomes" id="UP001345963">
    <property type="component" value="Unassembled WGS sequence"/>
</dbReference>
<dbReference type="PANTHER" id="PTHR12015:SF108">
    <property type="entry name" value="C-C MOTIF CHEMOKINE 20"/>
    <property type="match status" value="1"/>
</dbReference>
<dbReference type="PANTHER" id="PTHR12015">
    <property type="entry name" value="SMALL INDUCIBLE CYTOKINE A"/>
    <property type="match status" value="1"/>
</dbReference>
<dbReference type="InterPro" id="IPR036048">
    <property type="entry name" value="Interleukin_8-like_sf"/>
</dbReference>
<gene>
    <name evidence="3" type="ORF">ATANTOWER_020357</name>
</gene>
<dbReference type="Pfam" id="PF00048">
    <property type="entry name" value="IL8"/>
    <property type="match status" value="1"/>
</dbReference>
<protein>
    <recommendedName>
        <fullName evidence="2">Chemokine interleukin-8-like domain-containing protein</fullName>
    </recommendedName>
</protein>
<keyword evidence="1" id="KW-0202">Cytokine</keyword>